<evidence type="ECO:0000313" key="4">
    <source>
        <dbReference type="Proteomes" id="UP000481087"/>
    </source>
</evidence>
<organism evidence="3 4">
    <name type="scientific">Paenibacillus silvestris</name>
    <dbReference type="NCBI Taxonomy" id="2606219"/>
    <lineage>
        <taxon>Bacteria</taxon>
        <taxon>Bacillati</taxon>
        <taxon>Bacillota</taxon>
        <taxon>Bacilli</taxon>
        <taxon>Bacillales</taxon>
        <taxon>Paenibacillaceae</taxon>
        <taxon>Paenibacillus</taxon>
    </lineage>
</organism>
<feature type="chain" id="PRO_5026838110" description="Sporulation protein YpjB" evidence="2">
    <location>
        <begin position="29"/>
        <end position="296"/>
    </location>
</feature>
<feature type="signal peptide" evidence="2">
    <location>
        <begin position="1"/>
        <end position="28"/>
    </location>
</feature>
<dbReference type="Pfam" id="PF09577">
    <property type="entry name" value="Spore_YpjB"/>
    <property type="match status" value="1"/>
</dbReference>
<dbReference type="InterPro" id="IPR014231">
    <property type="entry name" value="Spore_YpjB"/>
</dbReference>
<keyword evidence="1" id="KW-0812">Transmembrane</keyword>
<keyword evidence="2" id="KW-0732">Signal</keyword>
<keyword evidence="1" id="KW-1133">Transmembrane helix</keyword>
<evidence type="ECO:0008006" key="5">
    <source>
        <dbReference type="Google" id="ProtNLM"/>
    </source>
</evidence>
<gene>
    <name evidence="3" type="ORF">GQF01_20125</name>
</gene>
<dbReference type="EMBL" id="WTUZ01000021">
    <property type="protein sequence ID" value="MZQ84429.1"/>
    <property type="molecule type" value="Genomic_DNA"/>
</dbReference>
<dbReference type="RefSeq" id="WP_161408512.1">
    <property type="nucleotide sequence ID" value="NZ_WTUZ01000021.1"/>
</dbReference>
<name>A0A6L8V558_9BACL</name>
<evidence type="ECO:0000256" key="1">
    <source>
        <dbReference type="SAM" id="Phobius"/>
    </source>
</evidence>
<feature type="transmembrane region" description="Helical" evidence="1">
    <location>
        <begin position="253"/>
        <end position="275"/>
    </location>
</feature>
<protein>
    <recommendedName>
        <fullName evidence="5">Sporulation protein YpjB</fullName>
    </recommendedName>
</protein>
<accession>A0A6L8V558</accession>
<dbReference type="AlphaFoldDB" id="A0A6L8V558"/>
<sequence length="296" mass="32719">MFIFPGGIKRLTVTLLLAAVVSISSACAASTSTIGQAAKPIDPEQLKRVEFLNQIADEMYKQTMDGQVLEARNKLMQMSDQIPKIQFEGITSVEGLNALTETITQAKRVYNAASYSPEEAQMAVAKIRLATDALTHKNQPMWLQYYKVLQNDTAALTQVVKAGKQQESIAGFGKLSQHIAIIHPSLLISRDASSVEKLDSVILFLRKNINSEPMIGRQVETGLDHLGQVLDELFLKNKDAIAFVPITDPKHPIIWSAGIGLIIVSVLSFVGWRMYQSGRHIVPIKNPRVREKELGD</sequence>
<comment type="caution">
    <text evidence="3">The sequence shown here is derived from an EMBL/GenBank/DDBJ whole genome shotgun (WGS) entry which is preliminary data.</text>
</comment>
<keyword evidence="1" id="KW-0472">Membrane</keyword>
<proteinExistence type="predicted"/>
<reference evidence="3 4" key="1">
    <citation type="submission" date="2019-12" db="EMBL/GenBank/DDBJ databases">
        <title>Paenibacillus sp. nov. sp. isolated from soil.</title>
        <authorList>
            <person name="Kim J."/>
            <person name="Jeong S.E."/>
            <person name="Jung H.S."/>
            <person name="Jeon C.O."/>
        </authorList>
    </citation>
    <scope>NUCLEOTIDE SEQUENCE [LARGE SCALE GENOMIC DNA]</scope>
    <source>
        <strain evidence="3 4">5J-6</strain>
    </source>
</reference>
<evidence type="ECO:0000256" key="2">
    <source>
        <dbReference type="SAM" id="SignalP"/>
    </source>
</evidence>
<evidence type="ECO:0000313" key="3">
    <source>
        <dbReference type="EMBL" id="MZQ84429.1"/>
    </source>
</evidence>
<dbReference type="Proteomes" id="UP000481087">
    <property type="component" value="Unassembled WGS sequence"/>
</dbReference>
<keyword evidence="4" id="KW-1185">Reference proteome</keyword>